<dbReference type="RefSeq" id="WP_048067099.1">
    <property type="nucleotide sequence ID" value="NC_008212.1"/>
</dbReference>
<dbReference type="AlphaFoldDB" id="Q18EN3"/>
<keyword evidence="5" id="KW-0800">Toxin</keyword>
<evidence type="ECO:0000256" key="1">
    <source>
        <dbReference type="ARBA" id="ARBA00022649"/>
    </source>
</evidence>
<dbReference type="HOGENOM" id="CLU_136715_3_0_2"/>
<keyword evidence="2 5" id="KW-0540">Nuclease</keyword>
<protein>
    <recommendedName>
        <fullName evidence="5">Ribonuclease VapC</fullName>
        <shortName evidence="5">RNase VapC</shortName>
        <ecNumber evidence="5">3.1.-.-</ecNumber>
    </recommendedName>
    <alternativeName>
        <fullName evidence="5">Putative toxin VapC</fullName>
    </alternativeName>
</protein>
<dbReference type="GeneID" id="4193505"/>
<keyword evidence="8" id="KW-1185">Reference proteome</keyword>
<comment type="function">
    <text evidence="5">Toxic component of a toxin-antitoxin (TA) system. An RNase.</text>
</comment>
<organism evidence="7 8">
    <name type="scientific">Haloquadratum walsbyi (strain DSM 16790 / HBSQ001)</name>
    <dbReference type="NCBI Taxonomy" id="362976"/>
    <lineage>
        <taxon>Archaea</taxon>
        <taxon>Methanobacteriati</taxon>
        <taxon>Methanobacteriota</taxon>
        <taxon>Stenosarchaea group</taxon>
        <taxon>Halobacteria</taxon>
        <taxon>Halobacteriales</taxon>
        <taxon>Haloferacaceae</taxon>
        <taxon>Haloquadratum</taxon>
    </lineage>
</organism>
<evidence type="ECO:0000256" key="5">
    <source>
        <dbReference type="HAMAP-Rule" id="MF_00265"/>
    </source>
</evidence>
<reference evidence="7 8" key="1">
    <citation type="journal article" date="2006" name="BMC Genomics">
        <title>The genome of the square archaeon Haloquadratum walsbyi: life at the limits of water activity.</title>
        <authorList>
            <person name="Bolhuis H.H."/>
            <person name="Palm P.P."/>
            <person name="Wende A.W."/>
            <person name="Falb M.M."/>
            <person name="Rampp M.M."/>
            <person name="Rodriguez-Valera F.F."/>
            <person name="Pfeiffer F.F."/>
            <person name="Oesterhelt D.D."/>
        </authorList>
    </citation>
    <scope>NUCLEOTIDE SEQUENCE [LARGE SCALE GENOMIC DNA]</scope>
    <source>
        <strain evidence="8">DSM 16790 / HBSQ001</strain>
    </source>
</reference>
<keyword evidence="5" id="KW-0460">Magnesium</keyword>
<feature type="domain" description="PIN" evidence="6">
    <location>
        <begin position="7"/>
        <end position="132"/>
    </location>
</feature>
<keyword evidence="1 5" id="KW-1277">Toxin-antitoxin system</keyword>
<dbReference type="Proteomes" id="UP000001975">
    <property type="component" value="Chromosome"/>
</dbReference>
<dbReference type="InterPro" id="IPR029060">
    <property type="entry name" value="PIN-like_dom_sf"/>
</dbReference>
<dbReference type="InterPro" id="IPR002716">
    <property type="entry name" value="PIN_dom"/>
</dbReference>
<sequence length="144" mass="16183">MPVPVALLDTNVLVASASARDDYHNRAREIVRGIDHGDLPDVMMTNYVVAETLNLTGEKLGPDAANEMLDRLIEGAHFEIDHAPKTDFNAAQPLFRRYLELSFVDSTIATYMEREGIEYLYSFDDDFDALDGVTRLDTPDNPFD</sequence>
<keyword evidence="3 5" id="KW-0479">Metal-binding</keyword>
<name>Q18EN3_HALWD</name>
<dbReference type="KEGG" id="hwa:HQ_3497A"/>
<evidence type="ECO:0000256" key="3">
    <source>
        <dbReference type="ARBA" id="ARBA00022723"/>
    </source>
</evidence>
<comment type="similarity">
    <text evidence="5">Belongs to the PINc/VapC protein family.</text>
</comment>
<dbReference type="eggNOG" id="arCOG04502">
    <property type="taxonomic scope" value="Archaea"/>
</dbReference>
<keyword evidence="4 5" id="KW-0378">Hydrolase</keyword>
<dbReference type="InterPro" id="IPR039018">
    <property type="entry name" value="VapC20-like"/>
</dbReference>
<dbReference type="GO" id="GO:0016075">
    <property type="term" value="P:rRNA catabolic process"/>
    <property type="evidence" value="ECO:0007669"/>
    <property type="project" value="TreeGrafter"/>
</dbReference>
<dbReference type="SUPFAM" id="SSF88723">
    <property type="entry name" value="PIN domain-like"/>
    <property type="match status" value="1"/>
</dbReference>
<dbReference type="PANTHER" id="PTHR42188:SF1">
    <property type="entry name" value="23S RRNA-SPECIFIC ENDONUCLEASE VAPC20"/>
    <property type="match status" value="1"/>
</dbReference>
<dbReference type="PANTHER" id="PTHR42188">
    <property type="entry name" value="23S RRNA-SPECIFIC ENDONUCLEASE VAPC20"/>
    <property type="match status" value="1"/>
</dbReference>
<dbReference type="HAMAP" id="MF_00265">
    <property type="entry name" value="VapC_Nob1"/>
    <property type="match status" value="1"/>
</dbReference>
<comment type="cofactor">
    <cofactor evidence="5">
        <name>Mg(2+)</name>
        <dbReference type="ChEBI" id="CHEBI:18420"/>
    </cofactor>
</comment>
<dbReference type="GO" id="GO:0000287">
    <property type="term" value="F:magnesium ion binding"/>
    <property type="evidence" value="ECO:0007669"/>
    <property type="project" value="UniProtKB-UniRule"/>
</dbReference>
<proteinExistence type="inferred from homology"/>
<dbReference type="Pfam" id="PF01850">
    <property type="entry name" value="PIN"/>
    <property type="match status" value="1"/>
</dbReference>
<dbReference type="GO" id="GO:0004521">
    <property type="term" value="F:RNA endonuclease activity"/>
    <property type="evidence" value="ECO:0007669"/>
    <property type="project" value="InterPro"/>
</dbReference>
<evidence type="ECO:0000313" key="7">
    <source>
        <dbReference type="EMBL" id="CAJ53590.2"/>
    </source>
</evidence>
<dbReference type="STRING" id="362976.HQ_3497A"/>
<dbReference type="GO" id="GO:0090729">
    <property type="term" value="F:toxin activity"/>
    <property type="evidence" value="ECO:0007669"/>
    <property type="project" value="UniProtKB-KW"/>
</dbReference>
<keyword evidence="7" id="KW-0255">Endonuclease</keyword>
<dbReference type="InterPro" id="IPR022907">
    <property type="entry name" value="VapC_family"/>
</dbReference>
<gene>
    <name evidence="5" type="primary">vapC</name>
    <name evidence="7" type="ordered locus">HQ_3497A</name>
</gene>
<evidence type="ECO:0000313" key="8">
    <source>
        <dbReference type="Proteomes" id="UP000001975"/>
    </source>
</evidence>
<feature type="binding site" evidence="5">
    <location>
        <position position="105"/>
    </location>
    <ligand>
        <name>Mg(2+)</name>
        <dbReference type="ChEBI" id="CHEBI:18420"/>
    </ligand>
</feature>
<dbReference type="Gene3D" id="3.40.50.1010">
    <property type="entry name" value="5'-nuclease"/>
    <property type="match status" value="1"/>
</dbReference>
<feature type="binding site" evidence="5">
    <location>
        <position position="9"/>
    </location>
    <ligand>
        <name>Mg(2+)</name>
        <dbReference type="ChEBI" id="CHEBI:18420"/>
    </ligand>
</feature>
<dbReference type="EC" id="3.1.-.-" evidence="5"/>
<evidence type="ECO:0000256" key="4">
    <source>
        <dbReference type="ARBA" id="ARBA00022801"/>
    </source>
</evidence>
<dbReference type="GO" id="GO:0016787">
    <property type="term" value="F:hydrolase activity"/>
    <property type="evidence" value="ECO:0007669"/>
    <property type="project" value="UniProtKB-KW"/>
</dbReference>
<accession>Q18EN3</accession>
<evidence type="ECO:0000259" key="6">
    <source>
        <dbReference type="Pfam" id="PF01850"/>
    </source>
</evidence>
<dbReference type="EMBL" id="AM180088">
    <property type="protein sequence ID" value="CAJ53590.2"/>
    <property type="molecule type" value="Genomic_DNA"/>
</dbReference>
<evidence type="ECO:0000256" key="2">
    <source>
        <dbReference type="ARBA" id="ARBA00022722"/>
    </source>
</evidence>